<dbReference type="EMBL" id="LCPB01000011">
    <property type="protein sequence ID" value="KKU89604.1"/>
    <property type="molecule type" value="Genomic_DNA"/>
</dbReference>
<sequence length="98" mass="11496">MTKEIEQQRRIVELERLNGELAKQVVEAEQRAAGIYEQYQVLRYVIENSPTQHDLLFLKGRIKLLEETLDKEVSGWRFKIGKKYQEGKGDEGCQQSKK</sequence>
<comment type="caution">
    <text evidence="1">The sequence shown here is derived from an EMBL/GenBank/DDBJ whole genome shotgun (WGS) entry which is preliminary data.</text>
</comment>
<reference evidence="1 2" key="1">
    <citation type="journal article" date="2015" name="Nature">
        <title>rRNA introns, odd ribosomes, and small enigmatic genomes across a large radiation of phyla.</title>
        <authorList>
            <person name="Brown C.T."/>
            <person name="Hug L.A."/>
            <person name="Thomas B.C."/>
            <person name="Sharon I."/>
            <person name="Castelle C.J."/>
            <person name="Singh A."/>
            <person name="Wilkins M.J."/>
            <person name="Williams K.H."/>
            <person name="Banfield J.F."/>
        </authorList>
    </citation>
    <scope>NUCLEOTIDE SEQUENCE [LARGE SCALE GENOMIC DNA]</scope>
</reference>
<accession>A0A0G1U6D4</accession>
<dbReference type="AlphaFoldDB" id="A0A0G1U6D4"/>
<protein>
    <submittedName>
        <fullName evidence="1">Uncharacterized protein</fullName>
    </submittedName>
</protein>
<proteinExistence type="predicted"/>
<organism evidence="1 2">
    <name type="scientific">Candidatus Wolfebacteria bacterium GW2011_GWA2_47_9b</name>
    <dbReference type="NCBI Taxonomy" id="1619005"/>
    <lineage>
        <taxon>Bacteria</taxon>
        <taxon>Candidatus Wolfeibacteriota</taxon>
    </lineage>
</organism>
<evidence type="ECO:0000313" key="2">
    <source>
        <dbReference type="Proteomes" id="UP000033882"/>
    </source>
</evidence>
<gene>
    <name evidence="1" type="ORF">UY19_C0011G0009</name>
</gene>
<name>A0A0G1U6D4_9BACT</name>
<dbReference type="Proteomes" id="UP000033882">
    <property type="component" value="Unassembled WGS sequence"/>
</dbReference>
<evidence type="ECO:0000313" key="1">
    <source>
        <dbReference type="EMBL" id="KKU89604.1"/>
    </source>
</evidence>